<dbReference type="EMBL" id="RHHQ01000025">
    <property type="protein sequence ID" value="RNB80270.1"/>
    <property type="molecule type" value="Genomic_DNA"/>
</dbReference>
<dbReference type="PANTHER" id="PTHR21666">
    <property type="entry name" value="PEPTIDASE-RELATED"/>
    <property type="match status" value="1"/>
</dbReference>
<dbReference type="Gene3D" id="2.60.40.1590">
    <property type="entry name" value="Peptidoglycan hydrolase domains"/>
    <property type="match status" value="1"/>
</dbReference>
<feature type="domain" description="M23ase beta-sheet core" evidence="3">
    <location>
        <begin position="185"/>
        <end position="279"/>
    </location>
</feature>
<dbReference type="SUPFAM" id="SSF51261">
    <property type="entry name" value="Duplicated hybrid motif"/>
    <property type="match status" value="1"/>
</dbReference>
<name>A0A3M8CWU6_9BACL</name>
<keyword evidence="1 2" id="KW-0732">Signal</keyword>
<reference evidence="4 5" key="1">
    <citation type="submission" date="2018-10" db="EMBL/GenBank/DDBJ databases">
        <title>Phylogenomics of Brevibacillus.</title>
        <authorList>
            <person name="Dunlap C."/>
        </authorList>
    </citation>
    <scope>NUCLEOTIDE SEQUENCE [LARGE SCALE GENOMIC DNA]</scope>
    <source>
        <strain evidence="4 5">JCM 15716</strain>
    </source>
</reference>
<dbReference type="InterPro" id="IPR011055">
    <property type="entry name" value="Dup_hybrid_motif"/>
</dbReference>
<evidence type="ECO:0000256" key="2">
    <source>
        <dbReference type="SAM" id="SignalP"/>
    </source>
</evidence>
<dbReference type="Proteomes" id="UP000271031">
    <property type="component" value="Unassembled WGS sequence"/>
</dbReference>
<keyword evidence="5" id="KW-1185">Reference proteome</keyword>
<feature type="signal peptide" evidence="2">
    <location>
        <begin position="1"/>
        <end position="24"/>
    </location>
</feature>
<gene>
    <name evidence="4" type="ORF">EDM56_27645</name>
</gene>
<dbReference type="CDD" id="cd12797">
    <property type="entry name" value="M23_peptidase"/>
    <property type="match status" value="1"/>
</dbReference>
<evidence type="ECO:0000259" key="3">
    <source>
        <dbReference type="Pfam" id="PF01551"/>
    </source>
</evidence>
<dbReference type="Gene3D" id="2.70.70.10">
    <property type="entry name" value="Glucose Permease (Domain IIA)"/>
    <property type="match status" value="1"/>
</dbReference>
<proteinExistence type="predicted"/>
<evidence type="ECO:0000256" key="1">
    <source>
        <dbReference type="ARBA" id="ARBA00022729"/>
    </source>
</evidence>
<accession>A0A3M8CWU6</accession>
<feature type="chain" id="PRO_5018055415" evidence="2">
    <location>
        <begin position="25"/>
        <end position="291"/>
    </location>
</feature>
<dbReference type="InterPro" id="IPR050570">
    <property type="entry name" value="Cell_wall_metabolism_enzyme"/>
</dbReference>
<organism evidence="4 5">
    <name type="scientific">Brevibacillus fluminis</name>
    <dbReference type="NCBI Taxonomy" id="511487"/>
    <lineage>
        <taxon>Bacteria</taxon>
        <taxon>Bacillati</taxon>
        <taxon>Bacillota</taxon>
        <taxon>Bacilli</taxon>
        <taxon>Bacillales</taxon>
        <taxon>Paenibacillaceae</taxon>
        <taxon>Brevibacillus</taxon>
    </lineage>
</organism>
<dbReference type="OrthoDB" id="9805799at2"/>
<evidence type="ECO:0000313" key="5">
    <source>
        <dbReference type="Proteomes" id="UP000271031"/>
    </source>
</evidence>
<sequence length="291" mass="31363">MRNAMFAFCTSLALAAGSLSSTNAAQLPAIAPTATATAPAIHIQPSTIGPGDVLLVTGKQAGSVVVMNKTYSLQKSGDQFVRFIPIPIDAKPATYSIVTADKKAKAVFTIQKKAFAQDSITVSKQMEGMQQNTKRIEADQKRINKARSQSAAVPYFTDKFQMPVQGRLSTPYGYQRVVNGKISSRHLAIDIANKEGTPVAASQNGKVVLAEYLYLTGYTVMIDHGLNVFSSYGHMSKLDVKAGQIVKKGQVIGKVGTTGFSTGPHLHYAMLIGNTFINPNPFFQANPFDWK</sequence>
<protein>
    <submittedName>
        <fullName evidence="4">M23 family metallopeptidase</fullName>
    </submittedName>
</protein>
<dbReference type="Pfam" id="PF01551">
    <property type="entry name" value="Peptidase_M23"/>
    <property type="match status" value="1"/>
</dbReference>
<dbReference type="AlphaFoldDB" id="A0A3M8CWU6"/>
<dbReference type="PANTHER" id="PTHR21666:SF289">
    <property type="entry name" value="L-ALA--D-GLU ENDOPEPTIDASE"/>
    <property type="match status" value="1"/>
</dbReference>
<comment type="caution">
    <text evidence="4">The sequence shown here is derived from an EMBL/GenBank/DDBJ whole genome shotgun (WGS) entry which is preliminary data.</text>
</comment>
<dbReference type="GO" id="GO:0004222">
    <property type="term" value="F:metalloendopeptidase activity"/>
    <property type="evidence" value="ECO:0007669"/>
    <property type="project" value="TreeGrafter"/>
</dbReference>
<evidence type="ECO:0000313" key="4">
    <source>
        <dbReference type="EMBL" id="RNB80270.1"/>
    </source>
</evidence>
<dbReference type="InterPro" id="IPR016047">
    <property type="entry name" value="M23ase_b-sheet_dom"/>
</dbReference>